<name>A0A518GYK0_9BACT</name>
<dbReference type="Proteomes" id="UP000317835">
    <property type="component" value="Chromosome"/>
</dbReference>
<feature type="transmembrane region" description="Helical" evidence="9">
    <location>
        <begin position="233"/>
        <end position="253"/>
    </location>
</feature>
<sequence>MANLAERPEIPGRAILGLVVALAFTLWWRGHTFGPTIRDLLGFAPWPVVRGESEPLDCDEAAYAYMGRRMLDGDRLYADLSENKPPLGYWIYELAVALGGPNELAIRLLPIPFVLATVAMTWWIGLRLGGTMAAVLSAVLVGLLSTDPYLYGNGAQLEQPINCFALASLAAAIEAGLVPRRRGAWLLLAGIAVGLATLVKQVAVLHLAVQGVAVMAMPRGAGGGRGAGTPRSLGLLMAGFAGTLAVAAAILWARGVMGAAADDIIRHGRALATDIPPDPNAPSPLFRWLTGNADPSGALPPPFGSTDYLVWWGRGSWPIWLAAVPSMAWLTFGRSSFGRRLVVAWTASCLVQVVAPGLYWAHYYLLPVPGLALSVALTMGDLAAVGWRTRRSIAALAALSAAVVGFSVIQARDYLLVPPEELTIRYKGGRQWVELRKLGRLLADRTDDWGDPKLHVWGWQSPLLFYSGLDSASRHFFTNNLMREFADRSHPVVSPRIDELMGDLGEHRPEIVLAAYPPFPALREFLGEGYLPSNLFPIAPDGRGLWVRKDRWAEFQFEAGRLSRSVRRPGSPPRGSPRSVPGASP</sequence>
<evidence type="ECO:0000256" key="8">
    <source>
        <dbReference type="SAM" id="MobiDB-lite"/>
    </source>
</evidence>
<keyword evidence="6 9" id="KW-1133">Transmembrane helix</keyword>
<dbReference type="InterPro" id="IPR038731">
    <property type="entry name" value="RgtA/B/C-like"/>
</dbReference>
<keyword evidence="4 11" id="KW-0808">Transferase</keyword>
<feature type="transmembrane region" description="Helical" evidence="9">
    <location>
        <begin position="368"/>
        <end position="386"/>
    </location>
</feature>
<dbReference type="AlphaFoldDB" id="A0A518GYK0"/>
<evidence type="ECO:0000313" key="12">
    <source>
        <dbReference type="Proteomes" id="UP000317835"/>
    </source>
</evidence>
<evidence type="ECO:0000256" key="2">
    <source>
        <dbReference type="ARBA" id="ARBA00022475"/>
    </source>
</evidence>
<gene>
    <name evidence="11" type="primary">arnT_2</name>
    <name evidence="11" type="ORF">ElP_14990</name>
</gene>
<dbReference type="EC" id="2.4.2.43" evidence="11"/>
<evidence type="ECO:0000256" key="4">
    <source>
        <dbReference type="ARBA" id="ARBA00022679"/>
    </source>
</evidence>
<feature type="region of interest" description="Disordered" evidence="8">
    <location>
        <begin position="563"/>
        <end position="585"/>
    </location>
</feature>
<reference evidence="11 12" key="1">
    <citation type="submission" date="2019-02" db="EMBL/GenBank/DDBJ databases">
        <title>Deep-cultivation of Planctomycetes and their phenomic and genomic characterization uncovers novel biology.</title>
        <authorList>
            <person name="Wiegand S."/>
            <person name="Jogler M."/>
            <person name="Boedeker C."/>
            <person name="Pinto D."/>
            <person name="Vollmers J."/>
            <person name="Rivas-Marin E."/>
            <person name="Kohn T."/>
            <person name="Peeters S.H."/>
            <person name="Heuer A."/>
            <person name="Rast P."/>
            <person name="Oberbeckmann S."/>
            <person name="Bunk B."/>
            <person name="Jeske O."/>
            <person name="Meyerdierks A."/>
            <person name="Storesund J.E."/>
            <person name="Kallscheuer N."/>
            <person name="Luecker S."/>
            <person name="Lage O.M."/>
            <person name="Pohl T."/>
            <person name="Merkel B.J."/>
            <person name="Hornburger P."/>
            <person name="Mueller R.-W."/>
            <person name="Bruemmer F."/>
            <person name="Labrenz M."/>
            <person name="Spormann A.M."/>
            <person name="Op den Camp H."/>
            <person name="Overmann J."/>
            <person name="Amann R."/>
            <person name="Jetten M.S.M."/>
            <person name="Mascher T."/>
            <person name="Medema M.H."/>
            <person name="Devos D.P."/>
            <person name="Kaster A.-K."/>
            <person name="Ovreas L."/>
            <person name="Rohde M."/>
            <person name="Galperin M.Y."/>
            <person name="Jogler C."/>
        </authorList>
    </citation>
    <scope>NUCLEOTIDE SEQUENCE [LARGE SCALE GENOMIC DNA]</scope>
    <source>
        <strain evidence="11 12">ElP</strain>
    </source>
</reference>
<organism evidence="11 12">
    <name type="scientific">Tautonia plasticadhaerens</name>
    <dbReference type="NCBI Taxonomy" id="2527974"/>
    <lineage>
        <taxon>Bacteria</taxon>
        <taxon>Pseudomonadati</taxon>
        <taxon>Planctomycetota</taxon>
        <taxon>Planctomycetia</taxon>
        <taxon>Isosphaerales</taxon>
        <taxon>Isosphaeraceae</taxon>
        <taxon>Tautonia</taxon>
    </lineage>
</organism>
<dbReference type="InterPro" id="IPR050297">
    <property type="entry name" value="LipidA_mod_glycosyltrf_83"/>
</dbReference>
<evidence type="ECO:0000256" key="6">
    <source>
        <dbReference type="ARBA" id="ARBA00022989"/>
    </source>
</evidence>
<feature type="transmembrane region" description="Helical" evidence="9">
    <location>
        <begin position="161"/>
        <end position="178"/>
    </location>
</feature>
<feature type="transmembrane region" description="Helical" evidence="9">
    <location>
        <begin position="130"/>
        <end position="149"/>
    </location>
</feature>
<dbReference type="GO" id="GO:0010041">
    <property type="term" value="P:response to iron(III) ion"/>
    <property type="evidence" value="ECO:0007669"/>
    <property type="project" value="TreeGrafter"/>
</dbReference>
<keyword evidence="2" id="KW-1003">Cell membrane</keyword>
<feature type="transmembrane region" description="Helical" evidence="9">
    <location>
        <begin position="342"/>
        <end position="362"/>
    </location>
</feature>
<dbReference type="EMBL" id="CP036426">
    <property type="protein sequence ID" value="QDV33623.1"/>
    <property type="molecule type" value="Genomic_DNA"/>
</dbReference>
<feature type="compositionally biased region" description="Low complexity" evidence="8">
    <location>
        <begin position="576"/>
        <end position="585"/>
    </location>
</feature>
<accession>A0A518GYK0</accession>
<dbReference type="GO" id="GO:0103015">
    <property type="term" value="F:4-amino-4-deoxy-L-arabinose transferase activity"/>
    <property type="evidence" value="ECO:0007669"/>
    <property type="project" value="UniProtKB-EC"/>
</dbReference>
<comment type="subcellular location">
    <subcellularLocation>
        <location evidence="1">Cell membrane</location>
        <topology evidence="1">Multi-pass membrane protein</topology>
    </subcellularLocation>
</comment>
<evidence type="ECO:0000256" key="3">
    <source>
        <dbReference type="ARBA" id="ARBA00022676"/>
    </source>
</evidence>
<keyword evidence="7 9" id="KW-0472">Membrane</keyword>
<dbReference type="GO" id="GO:0005886">
    <property type="term" value="C:plasma membrane"/>
    <property type="evidence" value="ECO:0007669"/>
    <property type="project" value="UniProtKB-SubCell"/>
</dbReference>
<evidence type="ECO:0000259" key="10">
    <source>
        <dbReference type="Pfam" id="PF13231"/>
    </source>
</evidence>
<keyword evidence="12" id="KW-1185">Reference proteome</keyword>
<dbReference type="RefSeq" id="WP_231749534.1">
    <property type="nucleotide sequence ID" value="NZ_CP036426.1"/>
</dbReference>
<dbReference type="PANTHER" id="PTHR33908:SF3">
    <property type="entry name" value="UNDECAPRENYL PHOSPHATE-ALPHA-4-AMINO-4-DEOXY-L-ARABINOSE ARABINOSYL TRANSFERASE"/>
    <property type="match status" value="1"/>
</dbReference>
<dbReference type="Pfam" id="PF13231">
    <property type="entry name" value="PMT_2"/>
    <property type="match status" value="1"/>
</dbReference>
<dbReference type="KEGG" id="tpla:ElP_14990"/>
<feature type="transmembrane region" description="Helical" evidence="9">
    <location>
        <begin position="184"/>
        <end position="209"/>
    </location>
</feature>
<evidence type="ECO:0000256" key="9">
    <source>
        <dbReference type="SAM" id="Phobius"/>
    </source>
</evidence>
<evidence type="ECO:0000256" key="5">
    <source>
        <dbReference type="ARBA" id="ARBA00022692"/>
    </source>
</evidence>
<keyword evidence="5 9" id="KW-0812">Transmembrane</keyword>
<keyword evidence="3 11" id="KW-0328">Glycosyltransferase</keyword>
<evidence type="ECO:0000313" key="11">
    <source>
        <dbReference type="EMBL" id="QDV33623.1"/>
    </source>
</evidence>
<feature type="domain" description="Glycosyltransferase RgtA/B/C/D-like" evidence="10">
    <location>
        <begin position="83"/>
        <end position="207"/>
    </location>
</feature>
<feature type="transmembrane region" description="Helical" evidence="9">
    <location>
        <begin position="393"/>
        <end position="411"/>
    </location>
</feature>
<feature type="transmembrane region" description="Helical" evidence="9">
    <location>
        <begin position="12"/>
        <end position="28"/>
    </location>
</feature>
<dbReference type="PANTHER" id="PTHR33908">
    <property type="entry name" value="MANNOSYLTRANSFERASE YKCB-RELATED"/>
    <property type="match status" value="1"/>
</dbReference>
<evidence type="ECO:0000256" key="7">
    <source>
        <dbReference type="ARBA" id="ARBA00023136"/>
    </source>
</evidence>
<protein>
    <submittedName>
        <fullName evidence="11">Undecaprenyl phosphate-alpha-4-amino-4-deoxy-L-arabinose arabinosyl transferase</fullName>
        <ecNumber evidence="11">2.4.2.43</ecNumber>
    </submittedName>
</protein>
<evidence type="ECO:0000256" key="1">
    <source>
        <dbReference type="ARBA" id="ARBA00004651"/>
    </source>
</evidence>
<dbReference type="GO" id="GO:0009103">
    <property type="term" value="P:lipopolysaccharide biosynthetic process"/>
    <property type="evidence" value="ECO:0007669"/>
    <property type="project" value="UniProtKB-ARBA"/>
</dbReference>
<proteinExistence type="predicted"/>